<feature type="region of interest" description="Disordered" evidence="1">
    <location>
        <begin position="399"/>
        <end position="458"/>
    </location>
</feature>
<feature type="region of interest" description="Disordered" evidence="1">
    <location>
        <begin position="1"/>
        <end position="23"/>
    </location>
</feature>
<dbReference type="AlphaFoldDB" id="A0A846WLJ6"/>
<feature type="compositionally biased region" description="Basic and acidic residues" evidence="1">
    <location>
        <begin position="1"/>
        <end position="17"/>
    </location>
</feature>
<feature type="region of interest" description="Disordered" evidence="1">
    <location>
        <begin position="174"/>
        <end position="384"/>
    </location>
</feature>
<feature type="compositionally biased region" description="Polar residues" evidence="1">
    <location>
        <begin position="447"/>
        <end position="458"/>
    </location>
</feature>
<sequence length="458" mass="43667">MTGDGDRNARRSGERPADCGSTDWGSMSITEILTIIASMKQGAAQGDADAVLVAIEKVEGIAHALLNGFTDDGVLMGQAARGAVDAALRLEGEMSASVADARGSAAAMTEAAGILGATHGQKPLLEAYRIRLQDHPEDAAAVRSQVRSIMRGTYGGPIVGAAAALPGPAGPIGTDSYSGVRGGSSSADGTSTSGSGPSGTQQSASLTDIDDTGPSGPGGGPDGGGGPTGGDTPTTAVPTAGPASTAGGGGGSGPSGYRGGGNDPSTLTRGGLGSPVTPGAAVPVSGRGTASAAGGPEGATAGGTGLPEGVISLPPTAFAPPSTLAGTPAAGAAGAGTPGSPGGAMRPTTGPGAGPGAGGARSRDTRHRPAHYLSDGENGREIVGDLPLVGPPVIGDWSPQALPPTVDDSGFGAVALPISDRGSASPVAGQPADVAGGSESTDVDSVVPQTDSSKSPER</sequence>
<evidence type="ECO:0000256" key="1">
    <source>
        <dbReference type="SAM" id="MobiDB-lite"/>
    </source>
</evidence>
<protein>
    <submittedName>
        <fullName evidence="2">Uncharacterized protein</fullName>
    </submittedName>
</protein>
<evidence type="ECO:0000313" key="3">
    <source>
        <dbReference type="Proteomes" id="UP000563898"/>
    </source>
</evidence>
<proteinExistence type="predicted"/>
<organism evidence="2 3">
    <name type="scientific">Gordonia polyisoprenivorans</name>
    <dbReference type="NCBI Taxonomy" id="84595"/>
    <lineage>
        <taxon>Bacteria</taxon>
        <taxon>Bacillati</taxon>
        <taxon>Actinomycetota</taxon>
        <taxon>Actinomycetes</taxon>
        <taxon>Mycobacteriales</taxon>
        <taxon>Gordoniaceae</taxon>
        <taxon>Gordonia</taxon>
    </lineage>
</organism>
<feature type="compositionally biased region" description="Low complexity" evidence="1">
    <location>
        <begin position="319"/>
        <end position="332"/>
    </location>
</feature>
<reference evidence="2 3" key="1">
    <citation type="submission" date="2020-04" db="EMBL/GenBank/DDBJ databases">
        <title>MicrobeNet Type strains.</title>
        <authorList>
            <person name="Nicholson A.C."/>
        </authorList>
    </citation>
    <scope>NUCLEOTIDE SEQUENCE [LARGE SCALE GENOMIC DNA]</scope>
    <source>
        <strain evidence="2 3">ATCC BAA-14</strain>
    </source>
</reference>
<feature type="compositionally biased region" description="Low complexity" evidence="1">
    <location>
        <begin position="230"/>
        <end position="245"/>
    </location>
</feature>
<feature type="compositionally biased region" description="Gly residues" evidence="1">
    <location>
        <begin position="215"/>
        <end position="229"/>
    </location>
</feature>
<accession>A0A846WLJ6</accession>
<dbReference type="EMBL" id="JAAXPC010000003">
    <property type="protein sequence ID" value="NKY01181.1"/>
    <property type="molecule type" value="Genomic_DNA"/>
</dbReference>
<feature type="compositionally biased region" description="Gly residues" evidence="1">
    <location>
        <begin position="333"/>
        <end position="342"/>
    </location>
</feature>
<dbReference type="RefSeq" id="WP_035726753.1">
    <property type="nucleotide sequence ID" value="NZ_JAAXPC010000003.1"/>
</dbReference>
<evidence type="ECO:0000313" key="2">
    <source>
        <dbReference type="EMBL" id="NKY01181.1"/>
    </source>
</evidence>
<feature type="compositionally biased region" description="Gly residues" evidence="1">
    <location>
        <begin position="246"/>
        <end position="262"/>
    </location>
</feature>
<feature type="compositionally biased region" description="Low complexity" evidence="1">
    <location>
        <begin position="183"/>
        <end position="205"/>
    </location>
</feature>
<gene>
    <name evidence="2" type="ORF">HGA05_06315</name>
</gene>
<feature type="compositionally biased region" description="Gly residues" evidence="1">
    <location>
        <begin position="295"/>
        <end position="306"/>
    </location>
</feature>
<dbReference type="Proteomes" id="UP000563898">
    <property type="component" value="Unassembled WGS sequence"/>
</dbReference>
<name>A0A846WLJ6_9ACTN</name>
<comment type="caution">
    <text evidence="2">The sequence shown here is derived from an EMBL/GenBank/DDBJ whole genome shotgun (WGS) entry which is preliminary data.</text>
</comment>